<comment type="similarity">
    <text evidence="2">Belongs to the SSU72 phosphatase family.</text>
</comment>
<evidence type="ECO:0000313" key="13">
    <source>
        <dbReference type="EMBL" id="CAE6419435.1"/>
    </source>
</evidence>
<dbReference type="PROSITE" id="PS51278">
    <property type="entry name" value="GATASE_TYPE_2"/>
    <property type="match status" value="1"/>
</dbReference>
<dbReference type="GO" id="GO:0005737">
    <property type="term" value="C:cytoplasm"/>
    <property type="evidence" value="ECO:0007669"/>
    <property type="project" value="TreeGrafter"/>
</dbReference>
<dbReference type="InterPro" id="IPR026869">
    <property type="entry name" value="EgtC-like"/>
</dbReference>
<feature type="region of interest" description="Disordered" evidence="11">
    <location>
        <begin position="1"/>
        <end position="45"/>
    </location>
</feature>
<dbReference type="CDD" id="cd01908">
    <property type="entry name" value="YafJ"/>
    <property type="match status" value="1"/>
</dbReference>
<dbReference type="InterPro" id="IPR006811">
    <property type="entry name" value="RNA_pol_II_suA"/>
</dbReference>
<feature type="compositionally biased region" description="Basic and acidic residues" evidence="11">
    <location>
        <begin position="1"/>
        <end position="16"/>
    </location>
</feature>
<evidence type="ECO:0000256" key="1">
    <source>
        <dbReference type="ARBA" id="ARBA00004123"/>
    </source>
</evidence>
<sequence>MSQDPRLRGRGVDPRLARGNAVGPTDPPYSQSSTPGFLPPRLQSPNPLLQSYSQALYRTRNRPLFCVVCASNQNRSMEAHNVLARAGFRVISSGTGSAVRLPGPSADRPNIYAFGTPYDDMWNDLHNQDRRLYEANGLLKMLDRNRKIKRAPERWQDNRTQADVVITCEERCFDAVCDDLLNRGGDSNRPVHVINVEIKDNHEEALKAGLAIQDLAAAIEASDDLDQDMAKILAIQQERHPHSLLHALLTRPCHSIINQAFDSRLRLDRRRPINGDGFGVGWYDAQELEHPEEPSSTQGEPCIFNSVTPAWNNANLTRLAVKIKSPLVFAHVRATTAGSLSLDNCHPWSYGKLMWMHNGSIGDFHLIKRKLQASLSDELFAVPQGNTDSEWAFALFLSFLPNPKAKSFTPNVLKRAMLSCIAQLNQWAKEAKITEPSLMNFCITDGKSVVATRYVSSRTDEAASLWFSSGTTFHEYAPGGHYRMTKSDKRENIFLIASEPLTFEKADWMEIPSNTIIVITPKMNILQIPIIDEFHVPASAENKRLGDFAATKGLLSRGQVTNEHDDTPPNEPTSGL</sequence>
<dbReference type="InterPro" id="IPR052373">
    <property type="entry name" value="Gamma-glu_amide_hydrolase"/>
</dbReference>
<dbReference type="Gene3D" id="3.40.50.2300">
    <property type="match status" value="2"/>
</dbReference>
<dbReference type="Pfam" id="PF13230">
    <property type="entry name" value="GATase_4"/>
    <property type="match status" value="1"/>
</dbReference>
<dbReference type="FunFam" id="3.40.50.2300:FF:000039">
    <property type="entry name" value="RNA polymerase II subunit A C-terminal domain phosphatase"/>
    <property type="match status" value="1"/>
</dbReference>
<comment type="catalytic activity">
    <reaction evidence="9">
        <text>O-phospho-L-seryl-[protein] + H2O = L-seryl-[protein] + phosphate</text>
        <dbReference type="Rhea" id="RHEA:20629"/>
        <dbReference type="Rhea" id="RHEA-COMP:9863"/>
        <dbReference type="Rhea" id="RHEA-COMP:11604"/>
        <dbReference type="ChEBI" id="CHEBI:15377"/>
        <dbReference type="ChEBI" id="CHEBI:29999"/>
        <dbReference type="ChEBI" id="CHEBI:43474"/>
        <dbReference type="ChEBI" id="CHEBI:83421"/>
        <dbReference type="EC" id="3.1.3.16"/>
    </reaction>
</comment>
<dbReference type="GO" id="GO:0008242">
    <property type="term" value="F:omega peptidase activity"/>
    <property type="evidence" value="ECO:0007669"/>
    <property type="project" value="TreeGrafter"/>
</dbReference>
<comment type="subcellular location">
    <subcellularLocation>
        <location evidence="1">Nucleus</location>
    </subcellularLocation>
</comment>
<keyword evidence="7" id="KW-0315">Glutamine amidotransferase</keyword>
<protein>
    <recommendedName>
        <fullName evidence="3">protein-serine/threonine phosphatase</fullName>
        <ecNumber evidence="3">3.1.3.16</ecNumber>
    </recommendedName>
</protein>
<dbReference type="GO" id="GO:0005847">
    <property type="term" value="C:mRNA cleavage and polyadenylation specificity factor complex"/>
    <property type="evidence" value="ECO:0007669"/>
    <property type="project" value="UniProtKB-ARBA"/>
</dbReference>
<evidence type="ECO:0000256" key="11">
    <source>
        <dbReference type="SAM" id="MobiDB-lite"/>
    </source>
</evidence>
<organism evidence="13 14">
    <name type="scientific">Rhizoctonia solani</name>
    <dbReference type="NCBI Taxonomy" id="456999"/>
    <lineage>
        <taxon>Eukaryota</taxon>
        <taxon>Fungi</taxon>
        <taxon>Dikarya</taxon>
        <taxon>Basidiomycota</taxon>
        <taxon>Agaricomycotina</taxon>
        <taxon>Agaricomycetes</taxon>
        <taxon>Cantharellales</taxon>
        <taxon>Ceratobasidiaceae</taxon>
        <taxon>Rhizoctonia</taxon>
    </lineage>
</organism>
<evidence type="ECO:0000256" key="4">
    <source>
        <dbReference type="ARBA" id="ARBA00022664"/>
    </source>
</evidence>
<evidence type="ECO:0000256" key="8">
    <source>
        <dbReference type="ARBA" id="ARBA00023242"/>
    </source>
</evidence>
<accession>A0A8H2X9C9</accession>
<evidence type="ECO:0000259" key="12">
    <source>
        <dbReference type="PROSITE" id="PS51278"/>
    </source>
</evidence>
<dbReference type="AlphaFoldDB" id="A0A8H2X9C9"/>
<dbReference type="Pfam" id="PF04722">
    <property type="entry name" value="Ssu72"/>
    <property type="match status" value="1"/>
</dbReference>
<evidence type="ECO:0000256" key="10">
    <source>
        <dbReference type="ARBA" id="ARBA00048336"/>
    </source>
</evidence>
<keyword evidence="5" id="KW-0378">Hydrolase</keyword>
<evidence type="ECO:0000256" key="9">
    <source>
        <dbReference type="ARBA" id="ARBA00047761"/>
    </source>
</evidence>
<dbReference type="Proteomes" id="UP000663846">
    <property type="component" value="Unassembled WGS sequence"/>
</dbReference>
<reference evidence="13" key="1">
    <citation type="submission" date="2021-01" db="EMBL/GenBank/DDBJ databases">
        <authorList>
            <person name="Kaushik A."/>
        </authorList>
    </citation>
    <scope>NUCLEOTIDE SEQUENCE</scope>
    <source>
        <strain evidence="13">AG1-1C</strain>
    </source>
</reference>
<keyword evidence="6" id="KW-0904">Protein phosphatase</keyword>
<dbReference type="GO" id="GO:0031124">
    <property type="term" value="P:mRNA 3'-end processing"/>
    <property type="evidence" value="ECO:0007669"/>
    <property type="project" value="UniProtKB-ARBA"/>
</dbReference>
<dbReference type="PANTHER" id="PTHR43187:SF1">
    <property type="entry name" value="GLUTAMINE AMIDOTRANSFERASE DUG3-RELATED"/>
    <property type="match status" value="1"/>
</dbReference>
<dbReference type="EMBL" id="CAJMWS010000320">
    <property type="protein sequence ID" value="CAE6419435.1"/>
    <property type="molecule type" value="Genomic_DNA"/>
</dbReference>
<dbReference type="InterPro" id="IPR029055">
    <property type="entry name" value="Ntn_hydrolases_N"/>
</dbReference>
<gene>
    <name evidence="13" type="ORF">RDB_LOCUS83678</name>
</gene>
<evidence type="ECO:0000256" key="5">
    <source>
        <dbReference type="ARBA" id="ARBA00022801"/>
    </source>
</evidence>
<feature type="region of interest" description="Disordered" evidence="11">
    <location>
        <begin position="556"/>
        <end position="576"/>
    </location>
</feature>
<keyword evidence="8" id="KW-0539">Nucleus</keyword>
<comment type="caution">
    <text evidence="13">The sequence shown here is derived from an EMBL/GenBank/DDBJ whole genome shotgun (WGS) entry which is preliminary data.</text>
</comment>
<evidence type="ECO:0000256" key="6">
    <source>
        <dbReference type="ARBA" id="ARBA00022912"/>
    </source>
</evidence>
<dbReference type="GO" id="GO:0006751">
    <property type="term" value="P:glutathione catabolic process"/>
    <property type="evidence" value="ECO:0007669"/>
    <property type="project" value="TreeGrafter"/>
</dbReference>
<proteinExistence type="inferred from homology"/>
<comment type="catalytic activity">
    <reaction evidence="10">
        <text>O-phospho-L-threonyl-[protein] + H2O = L-threonyl-[protein] + phosphate</text>
        <dbReference type="Rhea" id="RHEA:47004"/>
        <dbReference type="Rhea" id="RHEA-COMP:11060"/>
        <dbReference type="Rhea" id="RHEA-COMP:11605"/>
        <dbReference type="ChEBI" id="CHEBI:15377"/>
        <dbReference type="ChEBI" id="CHEBI:30013"/>
        <dbReference type="ChEBI" id="CHEBI:43474"/>
        <dbReference type="ChEBI" id="CHEBI:61977"/>
        <dbReference type="EC" id="3.1.3.16"/>
    </reaction>
</comment>
<dbReference type="GO" id="GO:0061672">
    <property type="term" value="C:glutathione hydrolase complex"/>
    <property type="evidence" value="ECO:0007669"/>
    <property type="project" value="TreeGrafter"/>
</dbReference>
<evidence type="ECO:0000256" key="3">
    <source>
        <dbReference type="ARBA" id="ARBA00013081"/>
    </source>
</evidence>
<dbReference type="FunFam" id="3.60.20.10:FF:000060">
    <property type="entry name" value="Related to DUG3-probable glutamine amidotransferase"/>
    <property type="match status" value="1"/>
</dbReference>
<dbReference type="InterPro" id="IPR017932">
    <property type="entry name" value="GATase_2_dom"/>
</dbReference>
<feature type="domain" description="Glutamine amidotransferase type-2" evidence="12">
    <location>
        <begin position="230"/>
        <end position="576"/>
    </location>
</feature>
<dbReference type="EC" id="3.1.3.16" evidence="3"/>
<keyword evidence="4" id="KW-0507">mRNA processing</keyword>
<evidence type="ECO:0000313" key="14">
    <source>
        <dbReference type="Proteomes" id="UP000663846"/>
    </source>
</evidence>
<evidence type="ECO:0000256" key="2">
    <source>
        <dbReference type="ARBA" id="ARBA00008978"/>
    </source>
</evidence>
<dbReference type="SUPFAM" id="SSF56235">
    <property type="entry name" value="N-terminal nucleophile aminohydrolases (Ntn hydrolases)"/>
    <property type="match status" value="1"/>
</dbReference>
<name>A0A8H2X9C9_9AGAM</name>
<dbReference type="PANTHER" id="PTHR43187">
    <property type="entry name" value="GLUTAMINE AMIDOTRANSFERASE DUG3-RELATED"/>
    <property type="match status" value="1"/>
</dbReference>
<evidence type="ECO:0000256" key="7">
    <source>
        <dbReference type="ARBA" id="ARBA00022962"/>
    </source>
</evidence>
<dbReference type="GO" id="GO:0008420">
    <property type="term" value="F:RNA polymerase II CTD heptapeptide repeat phosphatase activity"/>
    <property type="evidence" value="ECO:0007669"/>
    <property type="project" value="UniProtKB-ARBA"/>
</dbReference>
<dbReference type="Gene3D" id="3.60.20.10">
    <property type="entry name" value="Glutamine Phosphoribosylpyrophosphate, subunit 1, domain 1"/>
    <property type="match status" value="1"/>
</dbReference>